<dbReference type="Gene3D" id="2.30.180.10">
    <property type="entry name" value="FAS1 domain"/>
    <property type="match status" value="1"/>
</dbReference>
<proteinExistence type="predicted"/>
<dbReference type="InterPro" id="IPR036378">
    <property type="entry name" value="FAS1_dom_sf"/>
</dbReference>
<dbReference type="SUPFAM" id="SSF82153">
    <property type="entry name" value="FAS1 domain"/>
    <property type="match status" value="1"/>
</dbReference>
<dbReference type="EMBL" id="QLLR01000011">
    <property type="protein sequence ID" value="RAJ30269.1"/>
    <property type="molecule type" value="Genomic_DNA"/>
</dbReference>
<dbReference type="PROSITE" id="PS50213">
    <property type="entry name" value="FAS1"/>
    <property type="match status" value="1"/>
</dbReference>
<dbReference type="PROSITE" id="PS51257">
    <property type="entry name" value="PROKAR_LIPOPROTEIN"/>
    <property type="match status" value="1"/>
</dbReference>
<dbReference type="PANTHER" id="PTHR10900:SF77">
    <property type="entry name" value="FI19380P1"/>
    <property type="match status" value="1"/>
</dbReference>
<dbReference type="SMART" id="SM00554">
    <property type="entry name" value="FAS1"/>
    <property type="match status" value="1"/>
</dbReference>
<sequence length="205" mass="21563">MKKQIFTIAMAVAFLSLASACNSSKPDAATDTTTSKMTDTSSKMSGTADTSKMSTQEGVMVGGALMVPTKNIVENAVESKDHTTLVAAVKAAGLAETLSGKGPFTVFAPTNEAFDKLPAGTVAKLLKPEMKKDLAGVLTYHVVAGNYKAADLKDGLELTTVQGQKIKFTKKDGQWYVNDAKITITDAVSSNGVTHVIDTVLMPKK</sequence>
<dbReference type="InterPro" id="IPR000782">
    <property type="entry name" value="FAS1_domain"/>
</dbReference>
<evidence type="ECO:0000313" key="5">
    <source>
        <dbReference type="Proteomes" id="UP000249754"/>
    </source>
</evidence>
<evidence type="ECO:0000256" key="2">
    <source>
        <dbReference type="SAM" id="SignalP"/>
    </source>
</evidence>
<accession>A0A327SMR9</accession>
<evidence type="ECO:0000313" key="4">
    <source>
        <dbReference type="EMBL" id="RAJ30269.1"/>
    </source>
</evidence>
<feature type="signal peptide" evidence="2">
    <location>
        <begin position="1"/>
        <end position="28"/>
    </location>
</feature>
<dbReference type="STRING" id="188932.AY601_1456"/>
<comment type="caution">
    <text evidence="4">The sequence shown here is derived from an EMBL/GenBank/DDBJ whole genome shotgun (WGS) entry which is preliminary data.</text>
</comment>
<dbReference type="OrthoDB" id="9800666at2"/>
<name>A0A327SMR9_9SPHI</name>
<dbReference type="GO" id="GO:0005615">
    <property type="term" value="C:extracellular space"/>
    <property type="evidence" value="ECO:0007669"/>
    <property type="project" value="TreeGrafter"/>
</dbReference>
<reference evidence="4 5" key="1">
    <citation type="submission" date="2018-06" db="EMBL/GenBank/DDBJ databases">
        <title>Genomic Encyclopedia of Archaeal and Bacterial Type Strains, Phase II (KMG-II): from individual species to whole genera.</title>
        <authorList>
            <person name="Goeker M."/>
        </authorList>
    </citation>
    <scope>NUCLEOTIDE SEQUENCE [LARGE SCALE GENOMIC DNA]</scope>
    <source>
        <strain evidence="4 5">DSM 14825</strain>
    </source>
</reference>
<dbReference type="Proteomes" id="UP000249754">
    <property type="component" value="Unassembled WGS sequence"/>
</dbReference>
<dbReference type="FunFam" id="2.30.180.10:FF:000019">
    <property type="entry name" value="Cell surface lipoprotein"/>
    <property type="match status" value="1"/>
</dbReference>
<evidence type="ECO:0000259" key="3">
    <source>
        <dbReference type="PROSITE" id="PS50213"/>
    </source>
</evidence>
<dbReference type="AlphaFoldDB" id="A0A327SMR9"/>
<feature type="region of interest" description="Disordered" evidence="1">
    <location>
        <begin position="24"/>
        <end position="53"/>
    </location>
</feature>
<gene>
    <name evidence="4" type="ORF">LY11_02611</name>
</gene>
<keyword evidence="2" id="KW-0732">Signal</keyword>
<feature type="chain" id="PRO_5016350049" evidence="2">
    <location>
        <begin position="29"/>
        <end position="205"/>
    </location>
</feature>
<feature type="compositionally biased region" description="Low complexity" evidence="1">
    <location>
        <begin position="30"/>
        <end position="45"/>
    </location>
</feature>
<feature type="domain" description="FAS1" evidence="3">
    <location>
        <begin position="69"/>
        <end position="201"/>
    </location>
</feature>
<dbReference type="InterPro" id="IPR050904">
    <property type="entry name" value="Adhesion/Biosynth-related"/>
</dbReference>
<protein>
    <submittedName>
        <fullName evidence="4">Putative surface protein with fasciclin (FAS1) repeats</fullName>
    </submittedName>
</protein>
<organism evidence="4 5">
    <name type="scientific">Pedobacter cryoconitis</name>
    <dbReference type="NCBI Taxonomy" id="188932"/>
    <lineage>
        <taxon>Bacteria</taxon>
        <taxon>Pseudomonadati</taxon>
        <taxon>Bacteroidota</taxon>
        <taxon>Sphingobacteriia</taxon>
        <taxon>Sphingobacteriales</taxon>
        <taxon>Sphingobacteriaceae</taxon>
        <taxon>Pedobacter</taxon>
    </lineage>
</organism>
<dbReference type="Pfam" id="PF02469">
    <property type="entry name" value="Fasciclin"/>
    <property type="match status" value="1"/>
</dbReference>
<evidence type="ECO:0000256" key="1">
    <source>
        <dbReference type="SAM" id="MobiDB-lite"/>
    </source>
</evidence>
<dbReference type="PANTHER" id="PTHR10900">
    <property type="entry name" value="PERIOSTIN-RELATED"/>
    <property type="match status" value="1"/>
</dbReference>